<feature type="compositionally biased region" description="Low complexity" evidence="1">
    <location>
        <begin position="7"/>
        <end position="20"/>
    </location>
</feature>
<dbReference type="KEGG" id="dsq:DICSQDRAFT_175672"/>
<dbReference type="Proteomes" id="UP000053319">
    <property type="component" value="Unassembled WGS sequence"/>
</dbReference>
<organism evidence="2 3">
    <name type="scientific">Dichomitus squalens (strain LYAD-421)</name>
    <name type="common">Western red white-rot fungus</name>
    <dbReference type="NCBI Taxonomy" id="732165"/>
    <lineage>
        <taxon>Eukaryota</taxon>
        <taxon>Fungi</taxon>
        <taxon>Dikarya</taxon>
        <taxon>Basidiomycota</taxon>
        <taxon>Agaricomycotina</taxon>
        <taxon>Agaricomycetes</taxon>
        <taxon>Polyporales</taxon>
        <taxon>Polyporaceae</taxon>
        <taxon>Dichomitus</taxon>
    </lineage>
</organism>
<sequence>MANMQASRPLSPSSFMSVSSCADPPPRVRPSLHINTINLQGVVRDHLEPALPDSPISQWHRTEDELSLKPPSNDNISDHTSKPEESSPPCGEAIEMLPISPPSPVVTQPCPRQPMPTFLGALSTVSVIETKGCSTGILMRPDFSAGIFILKHVDINGITSDHLHAVVLRRAHHTRSGREGRVEGWKAVPRRGFREAPPEQRASAAGPLAQGVSMRLRASRRPVASNALR</sequence>
<dbReference type="AlphaFoldDB" id="R7SIG5"/>
<accession>R7SIG5</accession>
<gene>
    <name evidence="2" type="ORF">DICSQDRAFT_175672</name>
</gene>
<feature type="region of interest" description="Disordered" evidence="1">
    <location>
        <begin position="46"/>
        <end position="94"/>
    </location>
</feature>
<feature type="compositionally biased region" description="Basic and acidic residues" evidence="1">
    <location>
        <begin position="76"/>
        <end position="85"/>
    </location>
</feature>
<name>R7SIG5_DICSQ</name>
<evidence type="ECO:0000256" key="1">
    <source>
        <dbReference type="SAM" id="MobiDB-lite"/>
    </source>
</evidence>
<proteinExistence type="predicted"/>
<dbReference type="EMBL" id="JH719515">
    <property type="protein sequence ID" value="EJF55643.1"/>
    <property type="molecule type" value="Genomic_DNA"/>
</dbReference>
<protein>
    <submittedName>
        <fullName evidence="2">Uncharacterized protein</fullName>
    </submittedName>
</protein>
<feature type="region of interest" description="Disordered" evidence="1">
    <location>
        <begin position="1"/>
        <end position="32"/>
    </location>
</feature>
<evidence type="ECO:0000313" key="3">
    <source>
        <dbReference type="Proteomes" id="UP000053319"/>
    </source>
</evidence>
<evidence type="ECO:0000313" key="2">
    <source>
        <dbReference type="EMBL" id="EJF55643.1"/>
    </source>
</evidence>
<reference evidence="2 3" key="1">
    <citation type="journal article" date="2012" name="Science">
        <title>The Paleozoic origin of enzymatic lignin decomposition reconstructed from 31 fungal genomes.</title>
        <authorList>
            <person name="Floudas D."/>
            <person name="Binder M."/>
            <person name="Riley R."/>
            <person name="Barry K."/>
            <person name="Blanchette R.A."/>
            <person name="Henrissat B."/>
            <person name="Martinez A.T."/>
            <person name="Otillar R."/>
            <person name="Spatafora J.W."/>
            <person name="Yadav J.S."/>
            <person name="Aerts A."/>
            <person name="Benoit I."/>
            <person name="Boyd A."/>
            <person name="Carlson A."/>
            <person name="Copeland A."/>
            <person name="Coutinho P.M."/>
            <person name="de Vries R.P."/>
            <person name="Ferreira P."/>
            <person name="Findley K."/>
            <person name="Foster B."/>
            <person name="Gaskell J."/>
            <person name="Glotzer D."/>
            <person name="Gorecki P."/>
            <person name="Heitman J."/>
            <person name="Hesse C."/>
            <person name="Hori C."/>
            <person name="Igarashi K."/>
            <person name="Jurgens J.A."/>
            <person name="Kallen N."/>
            <person name="Kersten P."/>
            <person name="Kohler A."/>
            <person name="Kuees U."/>
            <person name="Kumar T.K.A."/>
            <person name="Kuo A."/>
            <person name="LaButti K."/>
            <person name="Larrondo L.F."/>
            <person name="Lindquist E."/>
            <person name="Ling A."/>
            <person name="Lombard V."/>
            <person name="Lucas S."/>
            <person name="Lundell T."/>
            <person name="Martin R."/>
            <person name="McLaughlin D.J."/>
            <person name="Morgenstern I."/>
            <person name="Morin E."/>
            <person name="Murat C."/>
            <person name="Nagy L.G."/>
            <person name="Nolan M."/>
            <person name="Ohm R.A."/>
            <person name="Patyshakuliyeva A."/>
            <person name="Rokas A."/>
            <person name="Ruiz-Duenas F.J."/>
            <person name="Sabat G."/>
            <person name="Salamov A."/>
            <person name="Samejima M."/>
            <person name="Schmutz J."/>
            <person name="Slot J.C."/>
            <person name="St John F."/>
            <person name="Stenlid J."/>
            <person name="Sun H."/>
            <person name="Sun S."/>
            <person name="Syed K."/>
            <person name="Tsang A."/>
            <person name="Wiebenga A."/>
            <person name="Young D."/>
            <person name="Pisabarro A."/>
            <person name="Eastwood D.C."/>
            <person name="Martin F."/>
            <person name="Cullen D."/>
            <person name="Grigoriev I.V."/>
            <person name="Hibbett D.S."/>
        </authorList>
    </citation>
    <scope>NUCLEOTIDE SEQUENCE [LARGE SCALE GENOMIC DNA]</scope>
    <source>
        <strain evidence="2 3">LYAD-421 SS1</strain>
    </source>
</reference>
<dbReference type="RefSeq" id="XP_007371621.1">
    <property type="nucleotide sequence ID" value="XM_007371559.1"/>
</dbReference>
<dbReference type="GeneID" id="18840234"/>
<dbReference type="HOGENOM" id="CLU_1209801_0_0_1"/>